<dbReference type="EMBL" id="BAAABY010000009">
    <property type="protein sequence ID" value="GAA0448282.1"/>
    <property type="molecule type" value="Genomic_DNA"/>
</dbReference>
<organism evidence="2 3">
    <name type="scientific">Streptomyces olivaceiscleroticus</name>
    <dbReference type="NCBI Taxonomy" id="68245"/>
    <lineage>
        <taxon>Bacteria</taxon>
        <taxon>Bacillati</taxon>
        <taxon>Actinomycetota</taxon>
        <taxon>Actinomycetes</taxon>
        <taxon>Kitasatosporales</taxon>
        <taxon>Streptomycetaceae</taxon>
        <taxon>Streptomyces</taxon>
    </lineage>
</organism>
<protein>
    <submittedName>
        <fullName evidence="2">Uncharacterized protein</fullName>
    </submittedName>
</protein>
<dbReference type="Proteomes" id="UP001500909">
    <property type="component" value="Unassembled WGS sequence"/>
</dbReference>
<reference evidence="2 3" key="1">
    <citation type="journal article" date="2019" name="Int. J. Syst. Evol. Microbiol.">
        <title>The Global Catalogue of Microorganisms (GCM) 10K type strain sequencing project: providing services to taxonomists for standard genome sequencing and annotation.</title>
        <authorList>
            <consortium name="The Broad Institute Genomics Platform"/>
            <consortium name="The Broad Institute Genome Sequencing Center for Infectious Disease"/>
            <person name="Wu L."/>
            <person name="Ma J."/>
        </authorList>
    </citation>
    <scope>NUCLEOTIDE SEQUENCE [LARGE SCALE GENOMIC DNA]</scope>
    <source>
        <strain evidence="2 3">JCM 4805</strain>
    </source>
</reference>
<gene>
    <name evidence="2" type="ORF">GCM10010361_10250</name>
</gene>
<proteinExistence type="predicted"/>
<feature type="region of interest" description="Disordered" evidence="1">
    <location>
        <begin position="1"/>
        <end position="25"/>
    </location>
</feature>
<evidence type="ECO:0000313" key="2">
    <source>
        <dbReference type="EMBL" id="GAA0448282.1"/>
    </source>
</evidence>
<name>A0ABN0ZI92_9ACTN</name>
<comment type="caution">
    <text evidence="2">The sequence shown here is derived from an EMBL/GenBank/DDBJ whole genome shotgun (WGS) entry which is preliminary data.</text>
</comment>
<sequence length="157" mass="16187">MRGIVRGQGEGREVGVQRAGDPVDGGEAGIGLAEFDLGEHPAAHLGGLPQLLHTPPALLAQRADALADAGDELLRGTAVGGYLTAHNAQYSAQKSCQAPRVGNILPIMRMITSPHVPEQAVPAALREAFGSLAPSDASAPTQFVVDLPGGTTERQSR</sequence>
<evidence type="ECO:0000313" key="3">
    <source>
        <dbReference type="Proteomes" id="UP001500909"/>
    </source>
</evidence>
<accession>A0ABN0ZI92</accession>
<keyword evidence="3" id="KW-1185">Reference proteome</keyword>
<evidence type="ECO:0000256" key="1">
    <source>
        <dbReference type="SAM" id="MobiDB-lite"/>
    </source>
</evidence>